<accession>A0A9N8EZX9</accession>
<dbReference type="InterPro" id="IPR020568">
    <property type="entry name" value="Ribosomal_Su5_D2-typ_SF"/>
</dbReference>
<protein>
    <submittedName>
        <fullName evidence="7">Complex component RRP41</fullName>
    </submittedName>
</protein>
<dbReference type="GO" id="GO:0071051">
    <property type="term" value="P:poly(A)-dependent snoRNA 3'-end processing"/>
    <property type="evidence" value="ECO:0007669"/>
    <property type="project" value="TreeGrafter"/>
</dbReference>
<dbReference type="InterPro" id="IPR001247">
    <property type="entry name" value="ExoRNase_PH_dom1"/>
</dbReference>
<keyword evidence="4" id="KW-0963">Cytoplasm</keyword>
<dbReference type="InterPro" id="IPR027408">
    <property type="entry name" value="PNPase/RNase_PH_dom_sf"/>
</dbReference>
<sequence length="265" mass="28510">MTTSLRRADLLSLSNLRNDGRKPEEIRRLRVQLGPLAGEAGGSALVEMGLTMALAVVKGPMECLRRSDELPDRAILDVKVSAAPFGFGTDRRVTNANTDRRLVEAAHWLQKAMEATVLLQLHPKSRIQIHVLVLADDGGRLCAAINAATCALLDAGIPMKDFCVACTAGLDEDTTLVDLNRREESSSNGQPAVVLPCAMLPQRGTVVLAQCEARLPSTDTLHRVQAAAMDGCRAVFEILQAAVRERATTLLSARKGHASIENAFP</sequence>
<dbReference type="GO" id="GO:0016075">
    <property type="term" value="P:rRNA catabolic process"/>
    <property type="evidence" value="ECO:0007669"/>
    <property type="project" value="TreeGrafter"/>
</dbReference>
<evidence type="ECO:0000256" key="2">
    <source>
        <dbReference type="ARBA" id="ARBA00004604"/>
    </source>
</evidence>
<dbReference type="GO" id="GO:0071028">
    <property type="term" value="P:nuclear mRNA surveillance"/>
    <property type="evidence" value="ECO:0007669"/>
    <property type="project" value="TreeGrafter"/>
</dbReference>
<comment type="caution">
    <text evidence="7">The sequence shown here is derived from an EMBL/GenBank/DDBJ whole genome shotgun (WGS) entry which is preliminary data.</text>
</comment>
<dbReference type="AlphaFoldDB" id="A0A9N8EZX9"/>
<dbReference type="PANTHER" id="PTHR11953:SF0">
    <property type="entry name" value="EXOSOME COMPLEX COMPONENT RRP41"/>
    <property type="match status" value="1"/>
</dbReference>
<dbReference type="OrthoDB" id="27298at2759"/>
<comment type="subcellular location">
    <subcellularLocation>
        <location evidence="1">Cytoplasm</location>
    </subcellularLocation>
    <subcellularLocation>
        <location evidence="2">Nucleus</location>
        <location evidence="2">Nucleolus</location>
    </subcellularLocation>
</comment>
<feature type="domain" description="Exoribonuclease phosphorolytic" evidence="6">
    <location>
        <begin position="25"/>
        <end position="158"/>
    </location>
</feature>
<evidence type="ECO:0000256" key="4">
    <source>
        <dbReference type="ARBA" id="ARBA00022490"/>
    </source>
</evidence>
<evidence type="ECO:0000256" key="1">
    <source>
        <dbReference type="ARBA" id="ARBA00004496"/>
    </source>
</evidence>
<organism evidence="7 8">
    <name type="scientific">Seminavis robusta</name>
    <dbReference type="NCBI Taxonomy" id="568900"/>
    <lineage>
        <taxon>Eukaryota</taxon>
        <taxon>Sar</taxon>
        <taxon>Stramenopiles</taxon>
        <taxon>Ochrophyta</taxon>
        <taxon>Bacillariophyta</taxon>
        <taxon>Bacillariophyceae</taxon>
        <taxon>Bacillariophycidae</taxon>
        <taxon>Naviculales</taxon>
        <taxon>Naviculaceae</taxon>
        <taxon>Seminavis</taxon>
    </lineage>
</organism>
<evidence type="ECO:0000313" key="7">
    <source>
        <dbReference type="EMBL" id="CAB9528104.1"/>
    </source>
</evidence>
<dbReference type="GO" id="GO:0005730">
    <property type="term" value="C:nucleolus"/>
    <property type="evidence" value="ECO:0007669"/>
    <property type="project" value="UniProtKB-SubCell"/>
</dbReference>
<dbReference type="Proteomes" id="UP001153069">
    <property type="component" value="Unassembled WGS sequence"/>
</dbReference>
<dbReference type="InterPro" id="IPR050080">
    <property type="entry name" value="RNase_PH"/>
</dbReference>
<dbReference type="GO" id="GO:0003723">
    <property type="term" value="F:RNA binding"/>
    <property type="evidence" value="ECO:0007669"/>
    <property type="project" value="TreeGrafter"/>
</dbReference>
<dbReference type="Pfam" id="PF01138">
    <property type="entry name" value="RNase_PH"/>
    <property type="match status" value="1"/>
</dbReference>
<gene>
    <name evidence="7" type="ORF">SEMRO_2148_G316530.1</name>
</gene>
<dbReference type="GO" id="GO:0034475">
    <property type="term" value="P:U4 snRNA 3'-end processing"/>
    <property type="evidence" value="ECO:0007669"/>
    <property type="project" value="TreeGrafter"/>
</dbReference>
<reference evidence="7" key="1">
    <citation type="submission" date="2020-06" db="EMBL/GenBank/DDBJ databases">
        <authorList>
            <consortium name="Plant Systems Biology data submission"/>
        </authorList>
    </citation>
    <scope>NUCLEOTIDE SEQUENCE</scope>
    <source>
        <strain evidence="7">D6</strain>
    </source>
</reference>
<dbReference type="SUPFAM" id="SSF55666">
    <property type="entry name" value="Ribonuclease PH domain 2-like"/>
    <property type="match status" value="1"/>
</dbReference>
<evidence type="ECO:0000259" key="6">
    <source>
        <dbReference type="Pfam" id="PF01138"/>
    </source>
</evidence>
<dbReference type="PANTHER" id="PTHR11953">
    <property type="entry name" value="EXOSOME COMPLEX COMPONENT"/>
    <property type="match status" value="1"/>
</dbReference>
<dbReference type="GO" id="GO:0000177">
    <property type="term" value="C:cytoplasmic exosome (RNase complex)"/>
    <property type="evidence" value="ECO:0007669"/>
    <property type="project" value="TreeGrafter"/>
</dbReference>
<evidence type="ECO:0000313" key="8">
    <source>
        <dbReference type="Proteomes" id="UP001153069"/>
    </source>
</evidence>
<dbReference type="InterPro" id="IPR036345">
    <property type="entry name" value="ExoRNase_PH_dom2_sf"/>
</dbReference>
<evidence type="ECO:0000256" key="3">
    <source>
        <dbReference type="ARBA" id="ARBA00006678"/>
    </source>
</evidence>
<proteinExistence type="inferred from homology"/>
<dbReference type="SUPFAM" id="SSF54211">
    <property type="entry name" value="Ribosomal protein S5 domain 2-like"/>
    <property type="match status" value="1"/>
</dbReference>
<name>A0A9N8EZX9_9STRA</name>
<dbReference type="FunFam" id="3.30.230.70:FF:000004">
    <property type="entry name" value="Exosome complex component Rrp41"/>
    <property type="match status" value="1"/>
</dbReference>
<keyword evidence="5" id="KW-0271">Exosome</keyword>
<keyword evidence="8" id="KW-1185">Reference proteome</keyword>
<comment type="similarity">
    <text evidence="3">Belongs to the RNase PH family.</text>
</comment>
<dbReference type="Gene3D" id="3.30.230.70">
    <property type="entry name" value="GHMP Kinase, N-terminal domain"/>
    <property type="match status" value="1"/>
</dbReference>
<dbReference type="GO" id="GO:0000176">
    <property type="term" value="C:nuclear exosome (RNase complex)"/>
    <property type="evidence" value="ECO:0007669"/>
    <property type="project" value="TreeGrafter"/>
</dbReference>
<evidence type="ECO:0000256" key="5">
    <source>
        <dbReference type="ARBA" id="ARBA00022835"/>
    </source>
</evidence>
<dbReference type="EMBL" id="CAICTM010002146">
    <property type="protein sequence ID" value="CAB9528104.1"/>
    <property type="molecule type" value="Genomic_DNA"/>
</dbReference>